<dbReference type="Pfam" id="PF12728">
    <property type="entry name" value="HTH_17"/>
    <property type="match status" value="1"/>
</dbReference>
<reference evidence="2 3" key="1">
    <citation type="submission" date="2016-11" db="EMBL/GenBank/DDBJ databases">
        <authorList>
            <person name="Jaros S."/>
            <person name="Januszkiewicz K."/>
            <person name="Wedrychowicz H."/>
        </authorList>
    </citation>
    <scope>NUCLEOTIDE SEQUENCE [LARGE SCALE GENOMIC DNA]</scope>
    <source>
        <strain evidence="2 3">YL228</strain>
    </source>
</reference>
<protein>
    <submittedName>
        <fullName evidence="2">DNA binding domain-containing protein, excisionase family</fullName>
    </submittedName>
</protein>
<organism evidence="2 3">
    <name type="scientific">Ruminococcus flavefaciens</name>
    <dbReference type="NCBI Taxonomy" id="1265"/>
    <lineage>
        <taxon>Bacteria</taxon>
        <taxon>Bacillati</taxon>
        <taxon>Bacillota</taxon>
        <taxon>Clostridia</taxon>
        <taxon>Eubacteriales</taxon>
        <taxon>Oscillospiraceae</taxon>
        <taxon>Ruminococcus</taxon>
    </lineage>
</organism>
<dbReference type="InterPro" id="IPR010093">
    <property type="entry name" value="SinI_DNA-bd"/>
</dbReference>
<feature type="domain" description="Helix-turn-helix" evidence="1">
    <location>
        <begin position="13"/>
        <end position="62"/>
    </location>
</feature>
<dbReference type="NCBIfam" id="TIGR01764">
    <property type="entry name" value="excise"/>
    <property type="match status" value="1"/>
</dbReference>
<sequence length="65" mass="7578">MTDPIIFVTKKDVLTVWEAAYYLNVSTKTVYGLIYRKELEAIKIGSRYKITADSIRRYISEKSAR</sequence>
<dbReference type="GO" id="GO:0003677">
    <property type="term" value="F:DNA binding"/>
    <property type="evidence" value="ECO:0007669"/>
    <property type="project" value="InterPro"/>
</dbReference>
<dbReference type="AlphaFoldDB" id="A0A1K1MFE3"/>
<dbReference type="RefSeq" id="WP_009987393.1">
    <property type="nucleotide sequence ID" value="NZ_FPIP01000002.1"/>
</dbReference>
<dbReference type="InterPro" id="IPR041657">
    <property type="entry name" value="HTH_17"/>
</dbReference>
<evidence type="ECO:0000313" key="2">
    <source>
        <dbReference type="EMBL" id="SFW21874.1"/>
    </source>
</evidence>
<gene>
    <name evidence="2" type="ORF">SAMN02910280_1150</name>
</gene>
<evidence type="ECO:0000259" key="1">
    <source>
        <dbReference type="Pfam" id="PF12728"/>
    </source>
</evidence>
<dbReference type="EMBL" id="FPIP01000002">
    <property type="protein sequence ID" value="SFW21874.1"/>
    <property type="molecule type" value="Genomic_DNA"/>
</dbReference>
<evidence type="ECO:0000313" key="3">
    <source>
        <dbReference type="Proteomes" id="UP000183461"/>
    </source>
</evidence>
<proteinExistence type="predicted"/>
<dbReference type="Proteomes" id="UP000183461">
    <property type="component" value="Unassembled WGS sequence"/>
</dbReference>
<accession>A0A1K1MFE3</accession>
<name>A0A1K1MFE3_RUMFL</name>